<sequence length="177" mass="20660">MNEIHLLLFAVFLFEAFKNPYSARLENIYGIKRLKSNKSSHSGSHLFSNKKRYISLRHRFPKTLTLLQSSQNACSMAENMRTIKVKRIGGNYPYGPKHASVSKNKICYVFNNYSHQISSMLSSTLLRNILKRQRLSKPMSTLKNANWKYNKAWCAHCESYWTMRIKSKELKARRGCC</sequence>
<dbReference type="OrthoDB" id="5822621at2759"/>
<dbReference type="Proteomes" id="UP000230233">
    <property type="component" value="Chromosome X"/>
</dbReference>
<keyword evidence="1" id="KW-0732">Signal</keyword>
<evidence type="ECO:0000313" key="2">
    <source>
        <dbReference type="EMBL" id="PIC15051.1"/>
    </source>
</evidence>
<protein>
    <submittedName>
        <fullName evidence="2">Uncharacterized protein</fullName>
    </submittedName>
</protein>
<dbReference type="EMBL" id="PDUG01000006">
    <property type="protein sequence ID" value="PIC15051.1"/>
    <property type="molecule type" value="Genomic_DNA"/>
</dbReference>
<reference evidence="3" key="1">
    <citation type="submission" date="2017-10" db="EMBL/GenBank/DDBJ databases">
        <title>Rapid genome shrinkage in a self-fertile nematode reveals novel sperm competition proteins.</title>
        <authorList>
            <person name="Yin D."/>
            <person name="Schwarz E.M."/>
            <person name="Thomas C.G."/>
            <person name="Felde R.L."/>
            <person name="Korf I.F."/>
            <person name="Cutter A.D."/>
            <person name="Schartner C.M."/>
            <person name="Ralston E.J."/>
            <person name="Meyer B.J."/>
            <person name="Haag E.S."/>
        </authorList>
    </citation>
    <scope>NUCLEOTIDE SEQUENCE [LARGE SCALE GENOMIC DNA]</scope>
    <source>
        <strain evidence="3">JU1422</strain>
    </source>
</reference>
<organism evidence="2 3">
    <name type="scientific">Caenorhabditis nigoni</name>
    <dbReference type="NCBI Taxonomy" id="1611254"/>
    <lineage>
        <taxon>Eukaryota</taxon>
        <taxon>Metazoa</taxon>
        <taxon>Ecdysozoa</taxon>
        <taxon>Nematoda</taxon>
        <taxon>Chromadorea</taxon>
        <taxon>Rhabditida</taxon>
        <taxon>Rhabditina</taxon>
        <taxon>Rhabditomorpha</taxon>
        <taxon>Rhabditoidea</taxon>
        <taxon>Rhabditidae</taxon>
        <taxon>Peloderinae</taxon>
        <taxon>Caenorhabditis</taxon>
    </lineage>
</organism>
<dbReference type="AlphaFoldDB" id="A0A2G5SJK6"/>
<proteinExistence type="predicted"/>
<gene>
    <name evidence="2" type="primary">Cni-C05D9.4</name>
    <name evidence="2" type="synonym">Cnig_chr_X.g22174</name>
    <name evidence="2" type="ORF">B9Z55_022174</name>
</gene>
<accession>A0A2G5SJK6</accession>
<keyword evidence="3" id="KW-1185">Reference proteome</keyword>
<feature type="signal peptide" evidence="1">
    <location>
        <begin position="1"/>
        <end position="23"/>
    </location>
</feature>
<comment type="caution">
    <text evidence="2">The sequence shown here is derived from an EMBL/GenBank/DDBJ whole genome shotgun (WGS) entry which is preliminary data.</text>
</comment>
<evidence type="ECO:0000313" key="3">
    <source>
        <dbReference type="Proteomes" id="UP000230233"/>
    </source>
</evidence>
<name>A0A2G5SJK6_9PELO</name>
<feature type="chain" id="PRO_5013814972" evidence="1">
    <location>
        <begin position="24"/>
        <end position="177"/>
    </location>
</feature>
<evidence type="ECO:0000256" key="1">
    <source>
        <dbReference type="SAM" id="SignalP"/>
    </source>
</evidence>